<evidence type="ECO:0000313" key="5">
    <source>
        <dbReference type="Proteomes" id="UP001164733"/>
    </source>
</evidence>
<dbReference type="RefSeq" id="WP_216123150.1">
    <property type="nucleotide sequence ID" value="NZ_CP086239.1"/>
</dbReference>
<gene>
    <name evidence="4" type="ORF">LL038_21180</name>
</gene>
<dbReference type="EMBL" id="CP086239">
    <property type="protein sequence ID" value="WAG60022.1"/>
    <property type="molecule type" value="Genomic_DNA"/>
</dbReference>
<sequence length="87" mass="9415">MEKTVKILNEQGLHARPASIFVKTASKFKSTVSIVHGTGVANAKSIINIMSLGLKKDEEIKIVTEGADEKEAMDALVSLVENKFGEE</sequence>
<dbReference type="PROSITE" id="PS51350">
    <property type="entry name" value="PTS_HPR_DOM"/>
    <property type="match status" value="1"/>
</dbReference>
<evidence type="ECO:0000259" key="3">
    <source>
        <dbReference type="PROSITE" id="PS51350"/>
    </source>
</evidence>
<protein>
    <recommendedName>
        <fullName evidence="2">Phosphocarrier protein HPr</fullName>
    </recommendedName>
</protein>
<dbReference type="InterPro" id="IPR000032">
    <property type="entry name" value="HPr-like"/>
</dbReference>
<accession>A0AA47I557</accession>
<reference evidence="4" key="1">
    <citation type="submission" date="2021-11" db="EMBL/GenBank/DDBJ databases">
        <title>Clostridia strains as spoilage organisms.</title>
        <authorList>
            <person name="Wambui J."/>
            <person name="Stevens M.J.A."/>
            <person name="Stephan R."/>
        </authorList>
    </citation>
    <scope>NUCLEOTIDE SEQUENCE</scope>
    <source>
        <strain evidence="4">CF009</strain>
    </source>
</reference>
<dbReference type="PANTHER" id="PTHR33705:SF2">
    <property type="entry name" value="PHOSPHOCARRIER PROTEIN NPR"/>
    <property type="match status" value="1"/>
</dbReference>
<proteinExistence type="predicted"/>
<evidence type="ECO:0000256" key="2">
    <source>
        <dbReference type="ARBA" id="ARBA00020422"/>
    </source>
</evidence>
<dbReference type="NCBIfam" id="TIGR01003">
    <property type="entry name" value="PTS_HPr_family"/>
    <property type="match status" value="1"/>
</dbReference>
<dbReference type="PANTHER" id="PTHR33705">
    <property type="entry name" value="PHOSPHOCARRIER PROTEIN HPR"/>
    <property type="match status" value="1"/>
</dbReference>
<name>A0AA47I557_9CLOT</name>
<comment type="function">
    <text evidence="1">General (non sugar-specific) component of the phosphoenolpyruvate-dependent sugar phosphotransferase system (sugar PTS). This major carbohydrate active-transport system catalyzes the phosphorylation of incoming sugar substrates concomitantly with their translocation across the cell membrane. The phosphoryl group from phosphoenolpyruvate (PEP) is transferred to the phosphoryl carrier protein HPr by enzyme I. Phospho-HPr then transfers it to the PTS EIIA domain.</text>
</comment>
<organism evidence="4 5">
    <name type="scientific">Clostridium estertheticum</name>
    <dbReference type="NCBI Taxonomy" id="238834"/>
    <lineage>
        <taxon>Bacteria</taxon>
        <taxon>Bacillati</taxon>
        <taxon>Bacillota</taxon>
        <taxon>Clostridia</taxon>
        <taxon>Eubacteriales</taxon>
        <taxon>Clostridiaceae</taxon>
        <taxon>Clostridium</taxon>
    </lineage>
</organism>
<evidence type="ECO:0000313" key="4">
    <source>
        <dbReference type="EMBL" id="WAG60022.1"/>
    </source>
</evidence>
<evidence type="ECO:0000256" key="1">
    <source>
        <dbReference type="ARBA" id="ARBA00003681"/>
    </source>
</evidence>
<dbReference type="InterPro" id="IPR001020">
    <property type="entry name" value="PTS_HPr_His_P_site"/>
</dbReference>
<dbReference type="AlphaFoldDB" id="A0AA47I557"/>
<dbReference type="CDD" id="cd00367">
    <property type="entry name" value="PTS-HPr_like"/>
    <property type="match status" value="1"/>
</dbReference>
<dbReference type="Pfam" id="PF00381">
    <property type="entry name" value="PTS-HPr"/>
    <property type="match status" value="1"/>
</dbReference>
<dbReference type="PROSITE" id="PS00369">
    <property type="entry name" value="PTS_HPR_HIS"/>
    <property type="match status" value="1"/>
</dbReference>
<feature type="domain" description="HPr" evidence="3">
    <location>
        <begin position="1"/>
        <end position="87"/>
    </location>
</feature>
<dbReference type="InterPro" id="IPR050399">
    <property type="entry name" value="HPr"/>
</dbReference>
<dbReference type="Proteomes" id="UP001164733">
    <property type="component" value="Chromosome"/>
</dbReference>